<name>A0A1F5EM95_9BACT</name>
<gene>
    <name evidence="2" type="ORF">A2996_02390</name>
</gene>
<dbReference type="AlphaFoldDB" id="A0A1F5EM95"/>
<dbReference type="Gene3D" id="3.90.70.10">
    <property type="entry name" value="Cysteine proteinases"/>
    <property type="match status" value="1"/>
</dbReference>
<evidence type="ECO:0000313" key="3">
    <source>
        <dbReference type="Proteomes" id="UP000176865"/>
    </source>
</evidence>
<feature type="domain" description="Peptidase C39-like" evidence="1">
    <location>
        <begin position="5"/>
        <end position="150"/>
    </location>
</feature>
<reference evidence="2 3" key="1">
    <citation type="journal article" date="2016" name="Nat. Commun.">
        <title>Thousands of microbial genomes shed light on interconnected biogeochemical processes in an aquifer system.</title>
        <authorList>
            <person name="Anantharaman K."/>
            <person name="Brown C.T."/>
            <person name="Hug L.A."/>
            <person name="Sharon I."/>
            <person name="Castelle C.J."/>
            <person name="Probst A.J."/>
            <person name="Thomas B.C."/>
            <person name="Singh A."/>
            <person name="Wilkins M.J."/>
            <person name="Karaoz U."/>
            <person name="Brodie E.L."/>
            <person name="Williams K.H."/>
            <person name="Hubbard S.S."/>
            <person name="Banfield J.F."/>
        </authorList>
    </citation>
    <scope>NUCLEOTIDE SEQUENCE [LARGE SCALE GENOMIC DNA]</scope>
</reference>
<evidence type="ECO:0000313" key="2">
    <source>
        <dbReference type="EMBL" id="OGD68511.1"/>
    </source>
</evidence>
<dbReference type="Pfam" id="PF13529">
    <property type="entry name" value="Peptidase_C39_2"/>
    <property type="match status" value="1"/>
</dbReference>
<comment type="caution">
    <text evidence="2">The sequence shown here is derived from an EMBL/GenBank/DDBJ whole genome shotgun (WGS) entry which is preliminary data.</text>
</comment>
<dbReference type="InterPro" id="IPR039564">
    <property type="entry name" value="Peptidase_C39-like"/>
</dbReference>
<proteinExistence type="predicted"/>
<evidence type="ECO:0000259" key="1">
    <source>
        <dbReference type="Pfam" id="PF13529"/>
    </source>
</evidence>
<accession>A0A1F5EM95</accession>
<protein>
    <recommendedName>
        <fullName evidence="1">Peptidase C39-like domain-containing protein</fullName>
    </recommendedName>
</protein>
<organism evidence="2 3">
    <name type="scientific">Candidatus Campbellbacteria bacterium RIFCSPLOWO2_01_FULL_34_15</name>
    <dbReference type="NCBI Taxonomy" id="1797579"/>
    <lineage>
        <taxon>Bacteria</taxon>
        <taxon>Candidatus Campbelliibacteriota</taxon>
    </lineage>
</organism>
<dbReference type="EMBL" id="MFAB01000024">
    <property type="protein sequence ID" value="OGD68511.1"/>
    <property type="molecule type" value="Genomic_DNA"/>
</dbReference>
<sequence>MIKKINVPYYSQYTDVKDEYWKPRACGVLCLKSVLNLFNQKDLTPDEFIKYAVGKNAYGKSGWIHQGLVDVAKDFDVVLKRKEFRSENKKEQKRLSKEGVREIKNSLKKDKPVLVSVVKRFSETDRFHMVVLTGFKTNFGMLKGFYYNDTDYQNAEEGKDVFVDIVTFRKYWRRLAIFVK</sequence>
<dbReference type="Proteomes" id="UP000176865">
    <property type="component" value="Unassembled WGS sequence"/>
</dbReference>